<dbReference type="InterPro" id="IPR050836">
    <property type="entry name" value="SDS22/Internalin_LRR"/>
</dbReference>
<dbReference type="Proteomes" id="UP001209878">
    <property type="component" value="Unassembled WGS sequence"/>
</dbReference>
<dbReference type="PANTHER" id="PTHR46652:SF3">
    <property type="entry name" value="LEUCINE-RICH REPEAT-CONTAINING PROTEIN 9"/>
    <property type="match status" value="1"/>
</dbReference>
<dbReference type="PROSITE" id="PS51450">
    <property type="entry name" value="LRR"/>
    <property type="match status" value="5"/>
</dbReference>
<evidence type="ECO:0000256" key="2">
    <source>
        <dbReference type="ARBA" id="ARBA00022737"/>
    </source>
</evidence>
<keyword evidence="4" id="KW-1185">Reference proteome</keyword>
<dbReference type="AlphaFoldDB" id="A0AAD9UI90"/>
<evidence type="ECO:0000313" key="4">
    <source>
        <dbReference type="Proteomes" id="UP001209878"/>
    </source>
</evidence>
<dbReference type="Pfam" id="PF14580">
    <property type="entry name" value="LRR_9"/>
    <property type="match status" value="1"/>
</dbReference>
<evidence type="ECO:0000256" key="1">
    <source>
        <dbReference type="ARBA" id="ARBA00022614"/>
    </source>
</evidence>
<keyword evidence="2" id="KW-0677">Repeat</keyword>
<dbReference type="Gene3D" id="3.80.10.10">
    <property type="entry name" value="Ribonuclease Inhibitor"/>
    <property type="match status" value="2"/>
</dbReference>
<dbReference type="InterPro" id="IPR032675">
    <property type="entry name" value="LRR_dom_sf"/>
</dbReference>
<sequence>MLPLVDVRPAVLIYSKNNITRITHLEYCEQYLEQLSLAENRLTEMCGVSHLRSLTVLNLANNSIACIEGLKNLPNLTWLNLSANNIKVMENMGAVVQLQHLDLSHNCITSVGLLTHLTRLKTLLLHDNELTSLKLFPRCLPHGLVILSLAQNHLTDLSEFAYLSCLPRLGQLSLMDNPCVHPTHGAAYPLRG</sequence>
<dbReference type="PANTHER" id="PTHR46652">
    <property type="entry name" value="LEUCINE-RICH REPEAT AND IQ DOMAIN-CONTAINING PROTEIN 1-RELATED"/>
    <property type="match status" value="1"/>
</dbReference>
<name>A0AAD9UI90_RIDPI</name>
<protein>
    <submittedName>
        <fullName evidence="3">Uncharacterized protein</fullName>
    </submittedName>
</protein>
<comment type="caution">
    <text evidence="3">The sequence shown here is derived from an EMBL/GenBank/DDBJ whole genome shotgun (WGS) entry which is preliminary data.</text>
</comment>
<gene>
    <name evidence="3" type="ORF">NP493_77g05068</name>
</gene>
<dbReference type="SUPFAM" id="SSF52058">
    <property type="entry name" value="L domain-like"/>
    <property type="match status" value="1"/>
</dbReference>
<keyword evidence="1" id="KW-0433">Leucine-rich repeat</keyword>
<dbReference type="InterPro" id="IPR001611">
    <property type="entry name" value="Leu-rich_rpt"/>
</dbReference>
<proteinExistence type="predicted"/>
<evidence type="ECO:0000313" key="3">
    <source>
        <dbReference type="EMBL" id="KAK2190538.1"/>
    </source>
</evidence>
<dbReference type="SMART" id="SM00365">
    <property type="entry name" value="LRR_SD22"/>
    <property type="match status" value="5"/>
</dbReference>
<dbReference type="SMART" id="SM00369">
    <property type="entry name" value="LRR_TYP"/>
    <property type="match status" value="5"/>
</dbReference>
<reference evidence="3" key="1">
    <citation type="journal article" date="2023" name="Mol. Biol. Evol.">
        <title>Third-Generation Sequencing Reveals the Adaptive Role of the Epigenome in Three Deep-Sea Polychaetes.</title>
        <authorList>
            <person name="Perez M."/>
            <person name="Aroh O."/>
            <person name="Sun Y."/>
            <person name="Lan Y."/>
            <person name="Juniper S.K."/>
            <person name="Young C.R."/>
            <person name="Angers B."/>
            <person name="Qian P.Y."/>
        </authorList>
    </citation>
    <scope>NUCLEOTIDE SEQUENCE</scope>
    <source>
        <strain evidence="3">R07B-5</strain>
    </source>
</reference>
<organism evidence="3 4">
    <name type="scientific">Ridgeia piscesae</name>
    <name type="common">Tubeworm</name>
    <dbReference type="NCBI Taxonomy" id="27915"/>
    <lineage>
        <taxon>Eukaryota</taxon>
        <taxon>Metazoa</taxon>
        <taxon>Spiralia</taxon>
        <taxon>Lophotrochozoa</taxon>
        <taxon>Annelida</taxon>
        <taxon>Polychaeta</taxon>
        <taxon>Sedentaria</taxon>
        <taxon>Canalipalpata</taxon>
        <taxon>Sabellida</taxon>
        <taxon>Siboglinidae</taxon>
        <taxon>Ridgeia</taxon>
    </lineage>
</organism>
<dbReference type="EMBL" id="JAODUO010000077">
    <property type="protein sequence ID" value="KAK2190538.1"/>
    <property type="molecule type" value="Genomic_DNA"/>
</dbReference>
<dbReference type="InterPro" id="IPR003591">
    <property type="entry name" value="Leu-rich_rpt_typical-subtyp"/>
</dbReference>
<accession>A0AAD9UI90</accession>